<evidence type="ECO:0000313" key="4">
    <source>
        <dbReference type="Proteomes" id="UP001141327"/>
    </source>
</evidence>
<comment type="caution">
    <text evidence="3">The sequence shown here is derived from an EMBL/GenBank/DDBJ whole genome shotgun (WGS) entry which is preliminary data.</text>
</comment>
<keyword evidence="4" id="KW-1185">Reference proteome</keyword>
<dbReference type="Proteomes" id="UP001141327">
    <property type="component" value="Unassembled WGS sequence"/>
</dbReference>
<evidence type="ECO:0000256" key="1">
    <source>
        <dbReference type="ARBA" id="ARBA00022581"/>
    </source>
</evidence>
<evidence type="ECO:0000256" key="2">
    <source>
        <dbReference type="SAM" id="MobiDB-lite"/>
    </source>
</evidence>
<organism evidence="3 4">
    <name type="scientific">Paratrimastix pyriformis</name>
    <dbReference type="NCBI Taxonomy" id="342808"/>
    <lineage>
        <taxon>Eukaryota</taxon>
        <taxon>Metamonada</taxon>
        <taxon>Preaxostyla</taxon>
        <taxon>Paratrimastigidae</taxon>
        <taxon>Paratrimastix</taxon>
    </lineage>
</organism>
<feature type="region of interest" description="Disordered" evidence="2">
    <location>
        <begin position="1588"/>
        <end position="1613"/>
    </location>
</feature>
<feature type="compositionally biased region" description="Low complexity" evidence="2">
    <location>
        <begin position="595"/>
        <end position="607"/>
    </location>
</feature>
<reference evidence="3" key="1">
    <citation type="journal article" date="2022" name="bioRxiv">
        <title>Genomics of Preaxostyla Flagellates Illuminates Evolutionary Transitions and the Path Towards Mitochondrial Loss.</title>
        <authorList>
            <person name="Novak L.V.F."/>
            <person name="Treitli S.C."/>
            <person name="Pyrih J."/>
            <person name="Halakuc P."/>
            <person name="Pipaliya S.V."/>
            <person name="Vacek V."/>
            <person name="Brzon O."/>
            <person name="Soukal P."/>
            <person name="Eme L."/>
            <person name="Dacks J.B."/>
            <person name="Karnkowska A."/>
            <person name="Elias M."/>
            <person name="Hampl V."/>
        </authorList>
    </citation>
    <scope>NUCLEOTIDE SEQUENCE</scope>
    <source>
        <strain evidence="3">RCP-MX</strain>
    </source>
</reference>
<proteinExistence type="predicted"/>
<name>A0ABQ8U9G4_9EUKA</name>
<feature type="region of interest" description="Disordered" evidence="2">
    <location>
        <begin position="1899"/>
        <end position="1938"/>
    </location>
</feature>
<protein>
    <recommendedName>
        <fullName evidence="5">RING-type domain-containing protein</fullName>
    </recommendedName>
</protein>
<feature type="compositionally biased region" description="Basic residues" evidence="2">
    <location>
        <begin position="1910"/>
        <end position="1934"/>
    </location>
</feature>
<accession>A0ABQ8U9G4</accession>
<dbReference type="PANTHER" id="PTHR13037">
    <property type="entry name" value="FORMIN"/>
    <property type="match status" value="1"/>
</dbReference>
<evidence type="ECO:0000313" key="3">
    <source>
        <dbReference type="EMBL" id="KAJ4455935.1"/>
    </source>
</evidence>
<gene>
    <name evidence="3" type="ORF">PAPYR_9019</name>
</gene>
<feature type="region of interest" description="Disordered" evidence="2">
    <location>
        <begin position="1757"/>
        <end position="1807"/>
    </location>
</feature>
<feature type="region of interest" description="Disordered" evidence="2">
    <location>
        <begin position="1487"/>
        <end position="1516"/>
    </location>
</feature>
<feature type="region of interest" description="Disordered" evidence="2">
    <location>
        <begin position="839"/>
        <end position="881"/>
    </location>
</feature>
<feature type="region of interest" description="Disordered" evidence="2">
    <location>
        <begin position="595"/>
        <end position="616"/>
    </location>
</feature>
<evidence type="ECO:0008006" key="5">
    <source>
        <dbReference type="Google" id="ProtNLM"/>
    </source>
</evidence>
<keyword evidence="1" id="KW-0945">Host-virus interaction</keyword>
<sequence>MKTRVFFERDTPTLARLLYIRYVFRSLLIGRVIPSCPHSPLPSSCAICGISFLKEDVSYEHDLIPTPHQIRVRHSLNPWRPPFNFLWCKGISFAPHAVHITVHARPAAARYRLSSDGGASLTLVDGVPFLVTDAYREAVFHRVSRLFHIHPPPLVEHLMGTVAPCIPPVPPSADDVPWWAYRGPRLLETELLETIGRSCFEGGNYYVAHILIRPVLVDPTGESISAAPISDLPPCSLRHGPATPATHAHAIPTYHHPQACGLEHDYFSQEFARLSPTRDSVAAPGTPYYRSYVPEVPLLDAKTGLWRPERVQLTNLIVPIRSTRIGGPPGGLNQATIEQYESLLRRGHMPTALSLATTVQTFPHNMSLDLCSQSFTCGTVITARHLLIDGHHKLRAAARLGVPCGLLVFFPMRPLEPRSEFFREMTNRFVELIADRVSNLGAVHNPLDVTARLMRGYAQFPQAVLVQRTPDQRVSNRPALGLRPAWADVKFIHHPIPPCVMLVAVLGVPLCSAYARLRAAYERYRPPGLSDADFERITGPEAFDKLCAQPLAATFGVDGPAIYTLKLGRLVNALISRKKSIWRCLTAPLRRAGGAARRARAATGRSPVPRPAAPPLPPSMQFPLDDDELPAFFTRAAEAPPPPPPPPQFPEPLPLFTDSARSLRPEEEHALDEFLLGLFEQPGVELISPIGNIDPLVPLTVPRPATWRGPSCDPIPLPLGRNQLTRGSIFLVMVKSPAHFKRLSGAGISCQTLCQSLRSIVNPAWLNHVFIPASLASFPPHAGQDPLPRLLRDAVGRLWSLGPALPAALRHPALARLRCYEVDFGPFMPQLAMDALLANLPQGPTGESDHEPPVDFDVPLGPPVSLAEHPGEEEGRSSTPVLSSVRISSSTSFPSTHVFVRVPGRVSGRLLDGTPSVLLSAEVGEQVVARLSRMFRAAERSNELWKIKLRGCPFFLPPKIMSFFDESNFSASARLIFIRYCARSPLSGSPCVPCCPHSWWPSKCGLCGIDYRAENVTPPAIPAAPHDLRVQFSLLRRWRPLPPWRPPERSNFRVTQVDVPQSGAARYVMHEFEGCQIDGEPFLAADEAGQLFMRVNRPFATHPPGIVEHLLGTAGPVGPSTPSKPDAAPWWDYTGPRLLDPAMLREIGAGCLEGGVYDVAHIIVHPVFVDALKQFAGPVRGSEEEHDLNLQERARLRPTVPPIPAPGCPYYRSYAPEIATLWAGLRPKIDRVQVTNVIVPIRDVASLDPGIVRGYEAAIRRGHLPTALSLAVCPVTNPDSFWENRCQRPHESDALAALHHVLIDGHHKIHAAARLGAPCGLLVFIKRERRWRNSHLGFADGSYVLGHLARMGAAWSPVARLRRELALASPLVSPPPRCHPAHAGLHFVSQPQPPRLLLVTLVGAPPSRALDAIHAAHAPYVSPEMSSNDALSAVGWAPHALYIAAAAVGEGPEAVNQTTRAVVRALVGRPKDAYYSARAIARVHGIFDQPPPRADPRPSLRPVMAPPKERPPPQWEVGDFFEATAASPRPQEAATPPPPPPLFAERGLTASEREAASRFLRALFSLPCVTLASDIGNLDPAVPLIAPVPEPEPDRTAGLTADDTEADEPVPSRLPLGLDQLARGSAFLLRIDDPNRYRQLADTSDSCLEVCQWLVGAVDAAWLHQAMSAMAAPAGSPDIPCPLDPLVPLVRSAVGRLMATCPALPELLAHPALTSLAPFAESHAVPLVPSCTLDALVSSLPDLTMDSDQLLNWFGALDDDPPEPAGAAPPLDRHTAGRLLGLPPLPGPADAQTPVPPPMHSDPAPASPTAVIAAPALARPSAMHCSCCGAPILLAPPETPPAQCPPFFMCLACQPAQVLLCPHCWQMRASWGGVPARTEPTDEPDGAQECHLELVPADADDEAGGWGRGGRGRGRGGRGRGGRGRGRGRGRGSARSHELGRCRQSHVFLRVPGREVGAWSGQFSWVLSELHGTIAEESAAPGSDGPL</sequence>
<dbReference type="PANTHER" id="PTHR13037:SF24">
    <property type="entry name" value="POLYCOMB PROTEIN PCL-RELATED"/>
    <property type="match status" value="1"/>
</dbReference>
<dbReference type="EMBL" id="JAPMOS010000088">
    <property type="protein sequence ID" value="KAJ4455935.1"/>
    <property type="molecule type" value="Genomic_DNA"/>
</dbReference>